<gene>
    <name evidence="7" type="ORF">HERILL_LOCUS13062</name>
</gene>
<feature type="compositionally biased region" description="Polar residues" evidence="5">
    <location>
        <begin position="227"/>
        <end position="239"/>
    </location>
</feature>
<dbReference type="GO" id="GO:0008270">
    <property type="term" value="F:zinc ion binding"/>
    <property type="evidence" value="ECO:0007669"/>
    <property type="project" value="UniProtKB-KW"/>
</dbReference>
<dbReference type="GO" id="GO:0005634">
    <property type="term" value="C:nucleus"/>
    <property type="evidence" value="ECO:0007669"/>
    <property type="project" value="TreeGrafter"/>
</dbReference>
<dbReference type="Gene3D" id="3.30.40.10">
    <property type="entry name" value="Zinc/RING finger domain, C3HC4 (zinc finger)"/>
    <property type="match status" value="2"/>
</dbReference>
<feature type="domain" description="PHD-type" evidence="6">
    <location>
        <begin position="84"/>
        <end position="138"/>
    </location>
</feature>
<dbReference type="Gene3D" id="1.10.150.50">
    <property type="entry name" value="Transcription Factor, Ets-1"/>
    <property type="match status" value="1"/>
</dbReference>
<evidence type="ECO:0000256" key="1">
    <source>
        <dbReference type="ARBA" id="ARBA00022723"/>
    </source>
</evidence>
<sequence length="321" mass="36242">MPRLKNINREARLNADGVGTRVGSRLKKAKIVFDPSNNNLPKRSTRALSMCSEPPRQRVNNFTEMSKKPEKRSTSPPNLDANVIFCCMICGKVEPKKGKKLIACKDCNYKVHSSCLKISYLNHALLEEHWRCDNCRMCVVCYETAEAGPLVSCCVCVDAYHLSCHSPKLQKGINKLKWECSKCQNIEKNTTSRKLTADSRKRLSPIPSEIYIGKKIAKSDSREKIDSNSSGKNNGNPVTRNDAIPDISDWSSERVSKYFEKEFPNEAKKFKEHDIDGASLLLVKRSDVVSGMSLKLGPAIRIYTRIVQLQSKSNDPRLTWM</sequence>
<feature type="domain" description="PHD-type" evidence="6">
    <location>
        <begin position="135"/>
        <end position="186"/>
    </location>
</feature>
<dbReference type="OrthoDB" id="10004495at2759"/>
<dbReference type="InterPro" id="IPR001965">
    <property type="entry name" value="Znf_PHD"/>
</dbReference>
<dbReference type="InterPro" id="IPR013761">
    <property type="entry name" value="SAM/pointed_sf"/>
</dbReference>
<organism evidence="7 8">
    <name type="scientific">Hermetia illucens</name>
    <name type="common">Black soldier fly</name>
    <dbReference type="NCBI Taxonomy" id="343691"/>
    <lineage>
        <taxon>Eukaryota</taxon>
        <taxon>Metazoa</taxon>
        <taxon>Ecdysozoa</taxon>
        <taxon>Arthropoda</taxon>
        <taxon>Hexapoda</taxon>
        <taxon>Insecta</taxon>
        <taxon>Pterygota</taxon>
        <taxon>Neoptera</taxon>
        <taxon>Endopterygota</taxon>
        <taxon>Diptera</taxon>
        <taxon>Brachycera</taxon>
        <taxon>Stratiomyomorpha</taxon>
        <taxon>Stratiomyidae</taxon>
        <taxon>Hermetiinae</taxon>
        <taxon>Hermetia</taxon>
    </lineage>
</organism>
<dbReference type="OMA" id="CRYCQVC"/>
<evidence type="ECO:0000256" key="4">
    <source>
        <dbReference type="PROSITE-ProRule" id="PRU00146"/>
    </source>
</evidence>
<dbReference type="PROSITE" id="PS01359">
    <property type="entry name" value="ZF_PHD_1"/>
    <property type="match status" value="1"/>
</dbReference>
<reference evidence="7 8" key="1">
    <citation type="submission" date="2020-11" db="EMBL/GenBank/DDBJ databases">
        <authorList>
            <person name="Wallbank WR R."/>
            <person name="Pardo Diaz C."/>
            <person name="Kozak K."/>
            <person name="Martin S."/>
            <person name="Jiggins C."/>
            <person name="Moest M."/>
            <person name="Warren A I."/>
            <person name="Generalovic N T."/>
            <person name="Byers J.R.P. K."/>
            <person name="Montejo-Kovacevich G."/>
            <person name="Yen C E."/>
        </authorList>
    </citation>
    <scope>NUCLEOTIDE SEQUENCE [LARGE SCALE GENOMIC DNA]</scope>
</reference>
<dbReference type="InParanoid" id="A0A7R8V0U1"/>
<dbReference type="EMBL" id="LR899013">
    <property type="protein sequence ID" value="CAD7090593.1"/>
    <property type="molecule type" value="Genomic_DNA"/>
</dbReference>
<dbReference type="SUPFAM" id="SSF47769">
    <property type="entry name" value="SAM/Pointed domain"/>
    <property type="match status" value="1"/>
</dbReference>
<feature type="region of interest" description="Disordered" evidence="5">
    <location>
        <begin position="221"/>
        <end position="245"/>
    </location>
</feature>
<dbReference type="PROSITE" id="PS50016">
    <property type="entry name" value="ZF_PHD_2"/>
    <property type="match status" value="2"/>
</dbReference>
<keyword evidence="1" id="KW-0479">Metal-binding</keyword>
<dbReference type="FunCoup" id="A0A7R8V0U1">
    <property type="interactions" value="150"/>
</dbReference>
<dbReference type="SUPFAM" id="SSF57903">
    <property type="entry name" value="FYVE/PHD zinc finger"/>
    <property type="match status" value="2"/>
</dbReference>
<dbReference type="GO" id="GO:0003682">
    <property type="term" value="F:chromatin binding"/>
    <property type="evidence" value="ECO:0007669"/>
    <property type="project" value="TreeGrafter"/>
</dbReference>
<dbReference type="CDD" id="cd15489">
    <property type="entry name" value="PHD_SF"/>
    <property type="match status" value="1"/>
</dbReference>
<dbReference type="InterPro" id="IPR011011">
    <property type="entry name" value="Znf_FYVE_PHD"/>
</dbReference>
<dbReference type="GO" id="GO:0045892">
    <property type="term" value="P:negative regulation of DNA-templated transcription"/>
    <property type="evidence" value="ECO:0007669"/>
    <property type="project" value="TreeGrafter"/>
</dbReference>
<keyword evidence="2 4" id="KW-0863">Zinc-finger</keyword>
<dbReference type="InterPro" id="IPR013083">
    <property type="entry name" value="Znf_RING/FYVE/PHD"/>
</dbReference>
<evidence type="ECO:0000256" key="2">
    <source>
        <dbReference type="ARBA" id="ARBA00022771"/>
    </source>
</evidence>
<evidence type="ECO:0000259" key="6">
    <source>
        <dbReference type="PROSITE" id="PS50016"/>
    </source>
</evidence>
<dbReference type="InterPro" id="IPR019787">
    <property type="entry name" value="Znf_PHD-finger"/>
</dbReference>
<proteinExistence type="predicted"/>
<dbReference type="InterPro" id="IPR019786">
    <property type="entry name" value="Zinc_finger_PHD-type_CS"/>
</dbReference>
<accession>A0A7R8V0U1</accession>
<evidence type="ECO:0000313" key="8">
    <source>
        <dbReference type="Proteomes" id="UP000594454"/>
    </source>
</evidence>
<dbReference type="Proteomes" id="UP000594454">
    <property type="component" value="Chromosome 5"/>
</dbReference>
<dbReference type="InterPro" id="IPR050548">
    <property type="entry name" value="PcG_chromatin_remod_factors"/>
</dbReference>
<dbReference type="GO" id="GO:0042393">
    <property type="term" value="F:histone binding"/>
    <property type="evidence" value="ECO:0007669"/>
    <property type="project" value="TreeGrafter"/>
</dbReference>
<dbReference type="Pfam" id="PF00628">
    <property type="entry name" value="PHD"/>
    <property type="match status" value="2"/>
</dbReference>
<dbReference type="PANTHER" id="PTHR12247:SF139">
    <property type="entry name" value="ATHERIN-RELATED"/>
    <property type="match status" value="1"/>
</dbReference>
<name>A0A7R8V0U1_HERIL</name>
<dbReference type="SMART" id="SM00249">
    <property type="entry name" value="PHD"/>
    <property type="match status" value="2"/>
</dbReference>
<evidence type="ECO:0000256" key="5">
    <source>
        <dbReference type="SAM" id="MobiDB-lite"/>
    </source>
</evidence>
<evidence type="ECO:0000256" key="3">
    <source>
        <dbReference type="ARBA" id="ARBA00022833"/>
    </source>
</evidence>
<evidence type="ECO:0000313" key="7">
    <source>
        <dbReference type="EMBL" id="CAD7090593.1"/>
    </source>
</evidence>
<dbReference type="PANTHER" id="PTHR12247">
    <property type="entry name" value="POLYCOMB GROUP PROTEIN"/>
    <property type="match status" value="1"/>
</dbReference>
<protein>
    <recommendedName>
        <fullName evidence="6">PHD-type domain-containing protein</fullName>
    </recommendedName>
</protein>
<keyword evidence="3" id="KW-0862">Zinc</keyword>
<dbReference type="AlphaFoldDB" id="A0A7R8V0U1"/>
<keyword evidence="8" id="KW-1185">Reference proteome</keyword>